<evidence type="ECO:0000313" key="1">
    <source>
        <dbReference type="EMBL" id="KAK7438248.1"/>
    </source>
</evidence>
<dbReference type="InterPro" id="IPR011009">
    <property type="entry name" value="Kinase-like_dom_sf"/>
</dbReference>
<keyword evidence="2" id="KW-1185">Reference proteome</keyword>
<comment type="caution">
    <text evidence="1">The sequence shown here is derived from an EMBL/GenBank/DDBJ whole genome shotgun (WGS) entry which is preliminary data.</text>
</comment>
<evidence type="ECO:0000313" key="2">
    <source>
        <dbReference type="Proteomes" id="UP001498398"/>
    </source>
</evidence>
<evidence type="ECO:0008006" key="3">
    <source>
        <dbReference type="Google" id="ProtNLM"/>
    </source>
</evidence>
<organism evidence="1 2">
    <name type="scientific">Marasmiellus scandens</name>
    <dbReference type="NCBI Taxonomy" id="2682957"/>
    <lineage>
        <taxon>Eukaryota</taxon>
        <taxon>Fungi</taxon>
        <taxon>Dikarya</taxon>
        <taxon>Basidiomycota</taxon>
        <taxon>Agaricomycotina</taxon>
        <taxon>Agaricomycetes</taxon>
        <taxon>Agaricomycetidae</taxon>
        <taxon>Agaricales</taxon>
        <taxon>Marasmiineae</taxon>
        <taxon>Omphalotaceae</taxon>
        <taxon>Marasmiellus</taxon>
    </lineage>
</organism>
<name>A0ABR1IUD3_9AGAR</name>
<accession>A0ABR1IUD3</accession>
<gene>
    <name evidence="1" type="ORF">VKT23_018179</name>
</gene>
<proteinExistence type="predicted"/>
<dbReference type="EMBL" id="JBANRG010000080">
    <property type="protein sequence ID" value="KAK7438248.1"/>
    <property type="molecule type" value="Genomic_DNA"/>
</dbReference>
<protein>
    <recommendedName>
        <fullName evidence="3">Protein kinase domain-containing protein</fullName>
    </recommendedName>
</protein>
<dbReference type="SUPFAM" id="SSF56112">
    <property type="entry name" value="Protein kinase-like (PK-like)"/>
    <property type="match status" value="1"/>
</dbReference>
<sequence length="410" mass="46080">MSVPEDTLEFTDEEEQKAMLFMEAACDLCVDKDSRRLELHEVLDGFHSHSSVRYTNAQKARCFTPDGTKYVQCSGVKVYPTFQEVKNEIGTGRSDPIAQCECDYVAAVTSEEYLPIRRASCCPSLLVGIAGPNLTVSGAVFTENQLVSQRLIDYIYLGPIPSDGTCSPHVKGHRRIAPQFLRAFKTAVERLCTFYEGLRPQYLENRRHFVCSPHFDTYTVGQDNFRITYLERLCPESATKTIFRAKVRTLASGETCQVAVKFTHSYDKEAHELLASHGLAPALKYCERVSSVRGMFVVVMDWVTGQPFSMQNDAAVIPFLRMAVKKLHEDGRVFGDLRESNVLVEQSENTVSFSLVDFDWRGGENSARYPRFINLDSAIGWPPDVRPGGLITKAHDAHMFKKLTGMELDG</sequence>
<dbReference type="Proteomes" id="UP001498398">
    <property type="component" value="Unassembled WGS sequence"/>
</dbReference>
<reference evidence="1 2" key="1">
    <citation type="submission" date="2024-01" db="EMBL/GenBank/DDBJ databases">
        <title>A draft genome for the cacao thread blight pathogen Marasmiellus scandens.</title>
        <authorList>
            <person name="Baruah I.K."/>
            <person name="Leung J."/>
            <person name="Bukari Y."/>
            <person name="Amoako-Attah I."/>
            <person name="Meinhardt L.W."/>
            <person name="Bailey B.A."/>
            <person name="Cohen S.P."/>
        </authorList>
    </citation>
    <scope>NUCLEOTIDE SEQUENCE [LARGE SCALE GENOMIC DNA]</scope>
    <source>
        <strain evidence="1 2">GH-19</strain>
    </source>
</reference>